<evidence type="ECO:0000313" key="11">
    <source>
        <dbReference type="Proteomes" id="UP001592581"/>
    </source>
</evidence>
<feature type="transmembrane region" description="Helical" evidence="7">
    <location>
        <begin position="126"/>
        <end position="150"/>
    </location>
</feature>
<name>A0ABV6XFK8_9ACTN</name>
<feature type="domain" description="ABC transmembrane type-1" evidence="9">
    <location>
        <begin position="122"/>
        <end position="342"/>
    </location>
</feature>
<keyword evidence="6 7" id="KW-0472">Membrane</keyword>
<evidence type="ECO:0000259" key="9">
    <source>
        <dbReference type="PROSITE" id="PS50928"/>
    </source>
</evidence>
<keyword evidence="2 7" id="KW-0813">Transport</keyword>
<dbReference type="Pfam" id="PF00528">
    <property type="entry name" value="BPD_transp_1"/>
    <property type="match status" value="1"/>
</dbReference>
<reference evidence="10 11" key="1">
    <citation type="submission" date="2024-06" db="EMBL/GenBank/DDBJ databases">
        <authorList>
            <person name="Lee S.D."/>
        </authorList>
    </citation>
    <scope>NUCLEOTIDE SEQUENCE [LARGE SCALE GENOMIC DNA]</scope>
    <source>
        <strain evidence="10 11">N1-10</strain>
    </source>
</reference>
<accession>A0ABV6XFK8</accession>
<evidence type="ECO:0000256" key="6">
    <source>
        <dbReference type="ARBA" id="ARBA00023136"/>
    </source>
</evidence>
<feature type="transmembrane region" description="Helical" evidence="7">
    <location>
        <begin position="61"/>
        <end position="80"/>
    </location>
</feature>
<dbReference type="PROSITE" id="PS50928">
    <property type="entry name" value="ABC_TM1"/>
    <property type="match status" value="1"/>
</dbReference>
<dbReference type="RefSeq" id="WP_380562094.1">
    <property type="nucleotide sequence ID" value="NZ_JBEUKS010000001.1"/>
</dbReference>
<feature type="region of interest" description="Disordered" evidence="8">
    <location>
        <begin position="1"/>
        <end position="55"/>
    </location>
</feature>
<dbReference type="Gene3D" id="1.10.3720.10">
    <property type="entry name" value="MetI-like"/>
    <property type="match status" value="1"/>
</dbReference>
<evidence type="ECO:0000256" key="8">
    <source>
        <dbReference type="SAM" id="MobiDB-lite"/>
    </source>
</evidence>
<evidence type="ECO:0000256" key="3">
    <source>
        <dbReference type="ARBA" id="ARBA00022475"/>
    </source>
</evidence>
<dbReference type="SUPFAM" id="SSF161098">
    <property type="entry name" value="MetI-like"/>
    <property type="match status" value="1"/>
</dbReference>
<evidence type="ECO:0000256" key="1">
    <source>
        <dbReference type="ARBA" id="ARBA00004651"/>
    </source>
</evidence>
<sequence>MKLVPDKAKGEGATAAGSAASSAAGSARRVRTQPVGSGRSAGSGKPGQAARRRRGPDRGGWTLLLLAAPGVAWFAVFAYGPMAGLVVAFKDFNIRQGIFGSPWNGVQNFRYFLESGDAWSIVRNTLFLNVLFMAASLGTGLLLALMLNEIRARHFKRFAQSAVFFPYFVSPIVISIILQVVLAGVGGRSGALNGMLGVFDLPRISWYTTPGPWPWILTVVKIWQLGGYMSIIFLAAITSIPEEVYEAGVIDGASRARMARSITTPLLAPTAAILIVLSVGRIFFGDFATIYAIVGDNGTLFPTTDVIDTYVFRSLRTVGDFGTTAAVGLFQSVVGFVFVTAAVFVQRRLNKEGSIL</sequence>
<gene>
    <name evidence="10" type="ORF">ABUW04_02160</name>
</gene>
<feature type="transmembrane region" description="Helical" evidence="7">
    <location>
        <begin position="262"/>
        <end position="284"/>
    </location>
</feature>
<evidence type="ECO:0000256" key="2">
    <source>
        <dbReference type="ARBA" id="ARBA00022448"/>
    </source>
</evidence>
<dbReference type="InterPro" id="IPR035906">
    <property type="entry name" value="MetI-like_sf"/>
</dbReference>
<comment type="caution">
    <text evidence="10">The sequence shown here is derived from an EMBL/GenBank/DDBJ whole genome shotgun (WGS) entry which is preliminary data.</text>
</comment>
<feature type="transmembrane region" description="Helical" evidence="7">
    <location>
        <begin position="162"/>
        <end position="185"/>
    </location>
</feature>
<comment type="similarity">
    <text evidence="7">Belongs to the binding-protein-dependent transport system permease family.</text>
</comment>
<dbReference type="PANTHER" id="PTHR30193">
    <property type="entry name" value="ABC TRANSPORTER PERMEASE PROTEIN"/>
    <property type="match status" value="1"/>
</dbReference>
<dbReference type="PANTHER" id="PTHR30193:SF44">
    <property type="entry name" value="LACTOSE TRANSPORT SYSTEM PERMEASE PROTEIN LACF"/>
    <property type="match status" value="1"/>
</dbReference>
<feature type="transmembrane region" description="Helical" evidence="7">
    <location>
        <begin position="222"/>
        <end position="241"/>
    </location>
</feature>
<dbReference type="EMBL" id="JBEUKS010000001">
    <property type="protein sequence ID" value="MFC1437046.1"/>
    <property type="molecule type" value="Genomic_DNA"/>
</dbReference>
<protein>
    <submittedName>
        <fullName evidence="10">ABC transporter permease subunit</fullName>
    </submittedName>
</protein>
<evidence type="ECO:0000256" key="4">
    <source>
        <dbReference type="ARBA" id="ARBA00022692"/>
    </source>
</evidence>
<organism evidence="10 11">
    <name type="scientific">Streptacidiphilus jeojiensis</name>
    <dbReference type="NCBI Taxonomy" id="3229225"/>
    <lineage>
        <taxon>Bacteria</taxon>
        <taxon>Bacillati</taxon>
        <taxon>Actinomycetota</taxon>
        <taxon>Actinomycetes</taxon>
        <taxon>Kitasatosporales</taxon>
        <taxon>Streptomycetaceae</taxon>
        <taxon>Streptacidiphilus</taxon>
    </lineage>
</organism>
<dbReference type="CDD" id="cd06261">
    <property type="entry name" value="TM_PBP2"/>
    <property type="match status" value="1"/>
</dbReference>
<comment type="subcellular location">
    <subcellularLocation>
        <location evidence="1 7">Cell membrane</location>
        <topology evidence="1 7">Multi-pass membrane protein</topology>
    </subcellularLocation>
</comment>
<proteinExistence type="inferred from homology"/>
<dbReference type="InterPro" id="IPR051393">
    <property type="entry name" value="ABC_transporter_permease"/>
</dbReference>
<evidence type="ECO:0000256" key="5">
    <source>
        <dbReference type="ARBA" id="ARBA00022989"/>
    </source>
</evidence>
<keyword evidence="11" id="KW-1185">Reference proteome</keyword>
<dbReference type="InterPro" id="IPR000515">
    <property type="entry name" value="MetI-like"/>
</dbReference>
<feature type="compositionally biased region" description="Low complexity" evidence="8">
    <location>
        <begin position="11"/>
        <end position="27"/>
    </location>
</feature>
<evidence type="ECO:0000256" key="7">
    <source>
        <dbReference type="RuleBase" id="RU363032"/>
    </source>
</evidence>
<keyword evidence="3" id="KW-1003">Cell membrane</keyword>
<keyword evidence="4 7" id="KW-0812">Transmembrane</keyword>
<keyword evidence="5 7" id="KW-1133">Transmembrane helix</keyword>
<feature type="transmembrane region" description="Helical" evidence="7">
    <location>
        <begin position="321"/>
        <end position="345"/>
    </location>
</feature>
<feature type="compositionally biased region" description="Basic and acidic residues" evidence="8">
    <location>
        <begin position="1"/>
        <end position="10"/>
    </location>
</feature>
<dbReference type="Proteomes" id="UP001592581">
    <property type="component" value="Unassembled WGS sequence"/>
</dbReference>
<evidence type="ECO:0000313" key="10">
    <source>
        <dbReference type="EMBL" id="MFC1437046.1"/>
    </source>
</evidence>